<dbReference type="Proteomes" id="UP000823982">
    <property type="component" value="Unassembled WGS sequence"/>
</dbReference>
<evidence type="ECO:0000259" key="13">
    <source>
        <dbReference type="PROSITE" id="PS51217"/>
    </source>
</evidence>
<evidence type="ECO:0000313" key="15">
    <source>
        <dbReference type="Proteomes" id="UP000823982"/>
    </source>
</evidence>
<feature type="domain" description="UvrD-like helicase ATP-binding" evidence="12">
    <location>
        <begin position="12"/>
        <end position="287"/>
    </location>
</feature>
<evidence type="ECO:0000256" key="2">
    <source>
        <dbReference type="ARBA" id="ARBA00022741"/>
    </source>
</evidence>
<dbReference type="Gene3D" id="1.10.486.10">
    <property type="entry name" value="PCRA, domain 4"/>
    <property type="match status" value="1"/>
</dbReference>
<keyword evidence="6" id="KW-0238">DNA-binding</keyword>
<dbReference type="GO" id="GO:0043138">
    <property type="term" value="F:3'-5' DNA helicase activity"/>
    <property type="evidence" value="ECO:0007669"/>
    <property type="project" value="UniProtKB-EC"/>
</dbReference>
<dbReference type="InterPro" id="IPR013986">
    <property type="entry name" value="DExx_box_DNA_helicase_dom_sf"/>
</dbReference>
<dbReference type="EMBL" id="DVIR01000011">
    <property type="protein sequence ID" value="HIS24051.1"/>
    <property type="molecule type" value="Genomic_DNA"/>
</dbReference>
<reference evidence="14" key="2">
    <citation type="journal article" date="2021" name="PeerJ">
        <title>Extensive microbial diversity within the chicken gut microbiome revealed by metagenomics and culture.</title>
        <authorList>
            <person name="Gilroy R."/>
            <person name="Ravi A."/>
            <person name="Getino M."/>
            <person name="Pursley I."/>
            <person name="Horton D.L."/>
            <person name="Alikhan N.F."/>
            <person name="Baker D."/>
            <person name="Gharbi K."/>
            <person name="Hall N."/>
            <person name="Watson M."/>
            <person name="Adriaenssens E.M."/>
            <person name="Foster-Nyarko E."/>
            <person name="Jarju S."/>
            <person name="Secka A."/>
            <person name="Antonio M."/>
            <person name="Oren A."/>
            <person name="Chaudhuri R.R."/>
            <person name="La Ragione R."/>
            <person name="Hildebrand F."/>
            <person name="Pallen M.J."/>
        </authorList>
    </citation>
    <scope>NUCLEOTIDE SEQUENCE</scope>
    <source>
        <strain evidence="14">CHK157-1446</strain>
    </source>
</reference>
<proteinExistence type="inferred from homology"/>
<dbReference type="GO" id="GO:0000725">
    <property type="term" value="P:recombinational repair"/>
    <property type="evidence" value="ECO:0007669"/>
    <property type="project" value="TreeGrafter"/>
</dbReference>
<name>A0A9D1EMA8_9FIRM</name>
<evidence type="ECO:0000256" key="7">
    <source>
        <dbReference type="ARBA" id="ARBA00023235"/>
    </source>
</evidence>
<dbReference type="InterPro" id="IPR000212">
    <property type="entry name" value="DNA_helicase_UvrD/REP"/>
</dbReference>
<dbReference type="PANTHER" id="PTHR11070">
    <property type="entry name" value="UVRD / RECB / PCRA DNA HELICASE FAMILY MEMBER"/>
    <property type="match status" value="1"/>
</dbReference>
<dbReference type="PROSITE" id="PS51198">
    <property type="entry name" value="UVRD_HELICASE_ATP_BIND"/>
    <property type="match status" value="1"/>
</dbReference>
<feature type="binding site" evidence="11">
    <location>
        <begin position="33"/>
        <end position="40"/>
    </location>
    <ligand>
        <name>ATP</name>
        <dbReference type="ChEBI" id="CHEBI:30616"/>
    </ligand>
</feature>
<evidence type="ECO:0000256" key="9">
    <source>
        <dbReference type="ARBA" id="ARBA00034808"/>
    </source>
</evidence>
<protein>
    <recommendedName>
        <fullName evidence="9">DNA 3'-5' helicase</fullName>
        <ecNumber evidence="9">5.6.2.4</ecNumber>
    </recommendedName>
</protein>
<keyword evidence="3 11" id="KW-0378">Hydrolase</keyword>
<sequence length="663" mass="75994">MTYDEFRRRFDVNLNQQQEDAVKAIDGANLILAVPGSGKTTVLVTRLGYMTVCLGIPAENILAVTYNKAAAIEMKERFDRRFGSDMGVKFCTINSLSYEIYRRYCALNGLQQRNMLMEGARKRLIAEIYQSMFNKRATEPEAQEIGSMIAYAKNMCLRPEELEMFEDDIPCAEKIYSEYKRRLKENGYMDFDDQMLYAYYILLKSPQTLAALRKRYRYLCVDEAQDVSKLQHMIIRLLAEGNSIFMVGDEDQSIYGFRAAYPKALLGFEREYKNAHVLRMEKNYRSTEKIVSMAQAFIEKNTDRYDKKMTPVRLGGETPALISVSSRAEQFKELVKLCERVENCKKGENAILFRDNETAAVLVDELCEKGIPYSYKGAQTNFFRSAVVADICAYLRLSLSEYDTDAFERVCNKGIFYLSPKQRYIMIDRSRKRGMSVLDTAEEMLRHYDDSASEKLKKLRYTLRTAAMAKPAEAIDIIRSSGYEKYLKRRGADTAKTEALKIIASRKPDIKSFLKRVSELESLTEKGSDCPHGVILSTIHSSKGLEYDNVYLADVYDGRFPSLDSIEFRSRSGGEKNISSVKKNINAAGTNDEQEERRLFYVGVTRAKNRLFIYNIKNRPSSFADEFYGIQRKPAKSRKDPTGITGKFKVIYDGKKLVKVPIP</sequence>
<dbReference type="EC" id="5.6.2.4" evidence="9"/>
<dbReference type="SUPFAM" id="SSF52540">
    <property type="entry name" value="P-loop containing nucleoside triphosphate hydrolases"/>
    <property type="match status" value="1"/>
</dbReference>
<evidence type="ECO:0000256" key="3">
    <source>
        <dbReference type="ARBA" id="ARBA00022801"/>
    </source>
</evidence>
<comment type="catalytic activity">
    <reaction evidence="10">
        <text>ATP + H2O = ADP + phosphate + H(+)</text>
        <dbReference type="Rhea" id="RHEA:13065"/>
        <dbReference type="ChEBI" id="CHEBI:15377"/>
        <dbReference type="ChEBI" id="CHEBI:15378"/>
        <dbReference type="ChEBI" id="CHEBI:30616"/>
        <dbReference type="ChEBI" id="CHEBI:43474"/>
        <dbReference type="ChEBI" id="CHEBI:456216"/>
        <dbReference type="EC" id="5.6.2.4"/>
    </reaction>
</comment>
<dbReference type="InterPro" id="IPR027417">
    <property type="entry name" value="P-loop_NTPase"/>
</dbReference>
<keyword evidence="7" id="KW-0413">Isomerase</keyword>
<dbReference type="Gene3D" id="1.10.10.160">
    <property type="match status" value="1"/>
</dbReference>
<evidence type="ECO:0000256" key="11">
    <source>
        <dbReference type="PROSITE-ProRule" id="PRU00560"/>
    </source>
</evidence>
<dbReference type="Gene3D" id="3.40.50.300">
    <property type="entry name" value="P-loop containing nucleotide triphosphate hydrolases"/>
    <property type="match status" value="2"/>
</dbReference>
<dbReference type="InterPro" id="IPR014017">
    <property type="entry name" value="DNA_helicase_UvrD-like_C"/>
</dbReference>
<dbReference type="GO" id="GO:0003677">
    <property type="term" value="F:DNA binding"/>
    <property type="evidence" value="ECO:0007669"/>
    <property type="project" value="UniProtKB-KW"/>
</dbReference>
<keyword evidence="4 11" id="KW-0347">Helicase</keyword>
<dbReference type="GO" id="GO:0016787">
    <property type="term" value="F:hydrolase activity"/>
    <property type="evidence" value="ECO:0007669"/>
    <property type="project" value="UniProtKB-UniRule"/>
</dbReference>
<feature type="domain" description="UvrD-like helicase C-terminal" evidence="13">
    <location>
        <begin position="288"/>
        <end position="544"/>
    </location>
</feature>
<evidence type="ECO:0000313" key="14">
    <source>
        <dbReference type="EMBL" id="HIS24051.1"/>
    </source>
</evidence>
<dbReference type="Pfam" id="PF00580">
    <property type="entry name" value="UvrD-helicase"/>
    <property type="match status" value="1"/>
</dbReference>
<comment type="similarity">
    <text evidence="1">Belongs to the helicase family. UvrD subfamily.</text>
</comment>
<evidence type="ECO:0000256" key="4">
    <source>
        <dbReference type="ARBA" id="ARBA00022806"/>
    </source>
</evidence>
<dbReference type="Pfam" id="PF13361">
    <property type="entry name" value="UvrD_C"/>
    <property type="match status" value="1"/>
</dbReference>
<comment type="catalytic activity">
    <reaction evidence="8">
        <text>Couples ATP hydrolysis with the unwinding of duplex DNA by translocating in the 3'-5' direction.</text>
        <dbReference type="EC" id="5.6.2.4"/>
    </reaction>
</comment>
<dbReference type="GO" id="GO:0005524">
    <property type="term" value="F:ATP binding"/>
    <property type="evidence" value="ECO:0007669"/>
    <property type="project" value="UniProtKB-UniRule"/>
</dbReference>
<dbReference type="PROSITE" id="PS51217">
    <property type="entry name" value="UVRD_HELICASE_CTER"/>
    <property type="match status" value="1"/>
</dbReference>
<evidence type="ECO:0000256" key="10">
    <source>
        <dbReference type="ARBA" id="ARBA00048988"/>
    </source>
</evidence>
<keyword evidence="2 11" id="KW-0547">Nucleotide-binding</keyword>
<dbReference type="CDD" id="cd17932">
    <property type="entry name" value="DEXQc_UvrD"/>
    <property type="match status" value="1"/>
</dbReference>
<dbReference type="AlphaFoldDB" id="A0A9D1EMA8"/>
<evidence type="ECO:0000256" key="6">
    <source>
        <dbReference type="ARBA" id="ARBA00023125"/>
    </source>
</evidence>
<keyword evidence="5 11" id="KW-0067">ATP-binding</keyword>
<evidence type="ECO:0000256" key="8">
    <source>
        <dbReference type="ARBA" id="ARBA00034617"/>
    </source>
</evidence>
<dbReference type="PANTHER" id="PTHR11070:SF2">
    <property type="entry name" value="ATP-DEPENDENT DNA HELICASE SRS2"/>
    <property type="match status" value="1"/>
</dbReference>
<reference evidence="14" key="1">
    <citation type="submission" date="2020-10" db="EMBL/GenBank/DDBJ databases">
        <authorList>
            <person name="Gilroy R."/>
        </authorList>
    </citation>
    <scope>NUCLEOTIDE SEQUENCE</scope>
    <source>
        <strain evidence="14">CHK157-1446</strain>
    </source>
</reference>
<evidence type="ECO:0000256" key="1">
    <source>
        <dbReference type="ARBA" id="ARBA00009922"/>
    </source>
</evidence>
<evidence type="ECO:0000256" key="5">
    <source>
        <dbReference type="ARBA" id="ARBA00022840"/>
    </source>
</evidence>
<evidence type="ECO:0000259" key="12">
    <source>
        <dbReference type="PROSITE" id="PS51198"/>
    </source>
</evidence>
<comment type="caution">
    <text evidence="14">The sequence shown here is derived from an EMBL/GenBank/DDBJ whole genome shotgun (WGS) entry which is preliminary data.</text>
</comment>
<gene>
    <name evidence="14" type="ORF">IAD01_01430</name>
</gene>
<organism evidence="14 15">
    <name type="scientific">Candidatus Faeciplasma gallinarum</name>
    <dbReference type="NCBI Taxonomy" id="2840799"/>
    <lineage>
        <taxon>Bacteria</taxon>
        <taxon>Bacillati</taxon>
        <taxon>Bacillota</taxon>
        <taxon>Clostridia</taxon>
        <taxon>Eubacteriales</taxon>
        <taxon>Oscillospiraceae</taxon>
        <taxon>Oscillospiraceae incertae sedis</taxon>
        <taxon>Candidatus Faeciplasma</taxon>
    </lineage>
</organism>
<accession>A0A9D1EMA8</accession>
<dbReference type="InterPro" id="IPR014016">
    <property type="entry name" value="UvrD-like_ATP-bd"/>
</dbReference>